<name>A0A154NWJ7_DUFNO</name>
<dbReference type="PANTHER" id="PTHR47326">
    <property type="entry name" value="TRANSPOSABLE ELEMENT TC3 TRANSPOSASE-LIKE PROTEIN"/>
    <property type="match status" value="1"/>
</dbReference>
<evidence type="ECO:0000313" key="1">
    <source>
        <dbReference type="EMBL" id="KZC03963.1"/>
    </source>
</evidence>
<dbReference type="PANTHER" id="PTHR47326:SF1">
    <property type="entry name" value="HTH PSQ-TYPE DOMAIN-CONTAINING PROTEIN"/>
    <property type="match status" value="1"/>
</dbReference>
<evidence type="ECO:0000313" key="2">
    <source>
        <dbReference type="Proteomes" id="UP000076502"/>
    </source>
</evidence>
<feature type="non-terminal residue" evidence="1">
    <location>
        <position position="1"/>
    </location>
</feature>
<dbReference type="GO" id="GO:0003676">
    <property type="term" value="F:nucleic acid binding"/>
    <property type="evidence" value="ECO:0007669"/>
    <property type="project" value="InterPro"/>
</dbReference>
<dbReference type="EMBL" id="KQ434773">
    <property type="protein sequence ID" value="KZC03963.1"/>
    <property type="molecule type" value="Genomic_DNA"/>
</dbReference>
<gene>
    <name evidence="1" type="ORF">WN55_01223</name>
</gene>
<sequence>ESMNLLRTKFPDRIISRNSAVNWPLRLYNLRPLEYFLRGYVKDQVYANNPQSIEALKINIRSVIDEIGSQLCKNVIENFDKKIDLCKRGRSGHLADTLFDS</sequence>
<dbReference type="AlphaFoldDB" id="A0A154NWJ7"/>
<dbReference type="InterPro" id="IPR036397">
    <property type="entry name" value="RNaseH_sf"/>
</dbReference>
<dbReference type="Gene3D" id="3.30.420.10">
    <property type="entry name" value="Ribonuclease H-like superfamily/Ribonuclease H"/>
    <property type="match status" value="1"/>
</dbReference>
<reference evidence="1 2" key="1">
    <citation type="submission" date="2015-07" db="EMBL/GenBank/DDBJ databases">
        <title>The genome of Dufourea novaeangliae.</title>
        <authorList>
            <person name="Pan H."/>
            <person name="Kapheim K."/>
        </authorList>
    </citation>
    <scope>NUCLEOTIDE SEQUENCE [LARGE SCALE GENOMIC DNA]</scope>
    <source>
        <strain evidence="1">0120121106</strain>
        <tissue evidence="1">Whole body</tissue>
    </source>
</reference>
<keyword evidence="2" id="KW-1185">Reference proteome</keyword>
<protein>
    <submittedName>
        <fullName evidence="1">Uncharacterized protein</fullName>
    </submittedName>
</protein>
<proteinExistence type="predicted"/>
<organism evidence="1 2">
    <name type="scientific">Dufourea novaeangliae</name>
    <name type="common">Sweat bee</name>
    <dbReference type="NCBI Taxonomy" id="178035"/>
    <lineage>
        <taxon>Eukaryota</taxon>
        <taxon>Metazoa</taxon>
        <taxon>Ecdysozoa</taxon>
        <taxon>Arthropoda</taxon>
        <taxon>Hexapoda</taxon>
        <taxon>Insecta</taxon>
        <taxon>Pterygota</taxon>
        <taxon>Neoptera</taxon>
        <taxon>Endopterygota</taxon>
        <taxon>Hymenoptera</taxon>
        <taxon>Apocrita</taxon>
        <taxon>Aculeata</taxon>
        <taxon>Apoidea</taxon>
        <taxon>Anthophila</taxon>
        <taxon>Halictidae</taxon>
        <taxon>Rophitinae</taxon>
        <taxon>Dufourea</taxon>
    </lineage>
</organism>
<dbReference type="Proteomes" id="UP000076502">
    <property type="component" value="Unassembled WGS sequence"/>
</dbReference>
<accession>A0A154NWJ7</accession>